<evidence type="ECO:0000256" key="5">
    <source>
        <dbReference type="ARBA" id="ARBA00012458"/>
    </source>
</evidence>
<evidence type="ECO:0000256" key="12">
    <source>
        <dbReference type="ARBA" id="ARBA00053449"/>
    </source>
</evidence>
<dbReference type="InterPro" id="IPR045031">
    <property type="entry name" value="DHP_synth-like"/>
</dbReference>
<comment type="cofactor">
    <cofactor evidence="2 13">
        <name>Mg(2+)</name>
        <dbReference type="ChEBI" id="CHEBI:18420"/>
    </cofactor>
</comment>
<dbReference type="Pfam" id="PF00809">
    <property type="entry name" value="Pterin_bind"/>
    <property type="match status" value="1"/>
</dbReference>
<dbReference type="Proteomes" id="UP000823935">
    <property type="component" value="Unassembled WGS sequence"/>
</dbReference>
<evidence type="ECO:0000256" key="11">
    <source>
        <dbReference type="ARBA" id="ARBA00030193"/>
    </source>
</evidence>
<evidence type="ECO:0000256" key="9">
    <source>
        <dbReference type="ARBA" id="ARBA00022842"/>
    </source>
</evidence>
<evidence type="ECO:0000256" key="3">
    <source>
        <dbReference type="ARBA" id="ARBA00004763"/>
    </source>
</evidence>
<dbReference type="InterPro" id="IPR006390">
    <property type="entry name" value="DHP_synth_dom"/>
</dbReference>
<keyword evidence="7 13" id="KW-0808">Transferase</keyword>
<dbReference type="GO" id="GO:0046872">
    <property type="term" value="F:metal ion binding"/>
    <property type="evidence" value="ECO:0007669"/>
    <property type="project" value="UniProtKB-KW"/>
</dbReference>
<dbReference type="Gene3D" id="3.20.20.20">
    <property type="entry name" value="Dihydropteroate synthase-like"/>
    <property type="match status" value="1"/>
</dbReference>
<dbReference type="PROSITE" id="PS00792">
    <property type="entry name" value="DHPS_1"/>
    <property type="match status" value="1"/>
</dbReference>
<protein>
    <recommendedName>
        <fullName evidence="6 13">Dihydropteroate synthase</fullName>
        <shortName evidence="13">DHPS</shortName>
        <ecNumber evidence="5 13">2.5.1.15</ecNumber>
    </recommendedName>
    <alternativeName>
        <fullName evidence="11 13">Dihydropteroate pyrophosphorylase</fullName>
    </alternativeName>
</protein>
<name>A0A9D1JL57_9FIRM</name>
<keyword evidence="8 13" id="KW-0479">Metal-binding</keyword>
<accession>A0A9D1JL57</accession>
<evidence type="ECO:0000313" key="15">
    <source>
        <dbReference type="EMBL" id="HIS32777.1"/>
    </source>
</evidence>
<evidence type="ECO:0000256" key="4">
    <source>
        <dbReference type="ARBA" id="ARBA00009503"/>
    </source>
</evidence>
<dbReference type="InterPro" id="IPR000489">
    <property type="entry name" value="Pterin-binding_dom"/>
</dbReference>
<dbReference type="GO" id="GO:0046656">
    <property type="term" value="P:folic acid biosynthetic process"/>
    <property type="evidence" value="ECO:0007669"/>
    <property type="project" value="UniProtKB-KW"/>
</dbReference>
<proteinExistence type="inferred from homology"/>
<comment type="function">
    <text evidence="12 13">Catalyzes the condensation of para-aminobenzoate (pABA) with 6-hydroxymethyl-7,8-dihydropterin diphosphate (DHPt-PP) to form 7,8-dihydropteroate (H2Pte), the immediate precursor of folate derivatives.</text>
</comment>
<evidence type="ECO:0000256" key="13">
    <source>
        <dbReference type="RuleBase" id="RU361205"/>
    </source>
</evidence>
<dbReference type="PROSITE" id="PS50972">
    <property type="entry name" value="PTERIN_BINDING"/>
    <property type="match status" value="1"/>
</dbReference>
<dbReference type="FunFam" id="3.20.20.20:FF:000006">
    <property type="entry name" value="Dihydropteroate synthase"/>
    <property type="match status" value="1"/>
</dbReference>
<comment type="catalytic activity">
    <reaction evidence="1">
        <text>(7,8-dihydropterin-6-yl)methyl diphosphate + 4-aminobenzoate = 7,8-dihydropteroate + diphosphate</text>
        <dbReference type="Rhea" id="RHEA:19949"/>
        <dbReference type="ChEBI" id="CHEBI:17836"/>
        <dbReference type="ChEBI" id="CHEBI:17839"/>
        <dbReference type="ChEBI" id="CHEBI:33019"/>
        <dbReference type="ChEBI" id="CHEBI:72950"/>
        <dbReference type="EC" id="2.5.1.15"/>
    </reaction>
</comment>
<gene>
    <name evidence="15" type="primary">folP</name>
    <name evidence="15" type="ORF">IAB44_14715</name>
</gene>
<comment type="similarity">
    <text evidence="4 13">Belongs to the DHPS family.</text>
</comment>
<dbReference type="PANTHER" id="PTHR20941">
    <property type="entry name" value="FOLATE SYNTHESIS PROTEINS"/>
    <property type="match status" value="1"/>
</dbReference>
<comment type="pathway">
    <text evidence="3 13">Cofactor biosynthesis; tetrahydrofolate biosynthesis; 7,8-dihydrofolate from 2-amino-4-hydroxy-6-hydroxymethyl-7,8-dihydropteridine diphosphate and 4-aminobenzoate: step 1/2.</text>
</comment>
<evidence type="ECO:0000256" key="7">
    <source>
        <dbReference type="ARBA" id="ARBA00022679"/>
    </source>
</evidence>
<dbReference type="AlphaFoldDB" id="A0A9D1JL57"/>
<sequence length="272" mass="30365">MRIGNREFDTKNQNYIMGILNVTPDSFSDGGKWNSYDAALRHAQEMIGDGAAIIDVGGESTRPGYTRISDQEEIERVVPVIELLKKHFDTPISVDTYKSRVAEAALKAGADLINDIWGLKADEKLAEVIQRYEVPCCLMHNRNEENYTSFWRDMTADLKETLEIAARAGIPDDRIILDPGVGFGKTHQQNLTVVNHLEKLHELGYPILLGTSRKRIVGFALDLPADQRVEGTLVTTVFGVLKGAAFFRVHDVKENVRAVKMARAILEGNEVE</sequence>
<dbReference type="CDD" id="cd00739">
    <property type="entry name" value="DHPS"/>
    <property type="match status" value="1"/>
</dbReference>
<dbReference type="NCBIfam" id="TIGR01496">
    <property type="entry name" value="DHPS"/>
    <property type="match status" value="1"/>
</dbReference>
<dbReference type="EMBL" id="DVIQ01000099">
    <property type="protein sequence ID" value="HIS32777.1"/>
    <property type="molecule type" value="Genomic_DNA"/>
</dbReference>
<reference evidence="15" key="2">
    <citation type="journal article" date="2021" name="PeerJ">
        <title>Extensive microbial diversity within the chicken gut microbiome revealed by metagenomics and culture.</title>
        <authorList>
            <person name="Gilroy R."/>
            <person name="Ravi A."/>
            <person name="Getino M."/>
            <person name="Pursley I."/>
            <person name="Horton D.L."/>
            <person name="Alikhan N.F."/>
            <person name="Baker D."/>
            <person name="Gharbi K."/>
            <person name="Hall N."/>
            <person name="Watson M."/>
            <person name="Adriaenssens E.M."/>
            <person name="Foster-Nyarko E."/>
            <person name="Jarju S."/>
            <person name="Secka A."/>
            <person name="Antonio M."/>
            <person name="Oren A."/>
            <person name="Chaudhuri R.R."/>
            <person name="La Ragione R."/>
            <person name="Hildebrand F."/>
            <person name="Pallen M.J."/>
        </authorList>
    </citation>
    <scope>NUCLEOTIDE SEQUENCE</scope>
    <source>
        <strain evidence="15">CHK190-19873</strain>
    </source>
</reference>
<dbReference type="SUPFAM" id="SSF51717">
    <property type="entry name" value="Dihydropteroate synthetase-like"/>
    <property type="match status" value="1"/>
</dbReference>
<organism evidence="15 16">
    <name type="scientific">Candidatus Limivivens intestinipullorum</name>
    <dbReference type="NCBI Taxonomy" id="2840858"/>
    <lineage>
        <taxon>Bacteria</taxon>
        <taxon>Bacillati</taxon>
        <taxon>Bacillota</taxon>
        <taxon>Clostridia</taxon>
        <taxon>Lachnospirales</taxon>
        <taxon>Lachnospiraceae</taxon>
        <taxon>Lachnospiraceae incertae sedis</taxon>
        <taxon>Candidatus Limivivens</taxon>
    </lineage>
</organism>
<dbReference type="InterPro" id="IPR011005">
    <property type="entry name" value="Dihydropteroate_synth-like_sf"/>
</dbReference>
<dbReference type="PANTHER" id="PTHR20941:SF1">
    <property type="entry name" value="FOLIC ACID SYNTHESIS PROTEIN FOL1"/>
    <property type="match status" value="1"/>
</dbReference>
<evidence type="ECO:0000259" key="14">
    <source>
        <dbReference type="PROSITE" id="PS50972"/>
    </source>
</evidence>
<dbReference type="PROSITE" id="PS00793">
    <property type="entry name" value="DHPS_2"/>
    <property type="match status" value="1"/>
</dbReference>
<evidence type="ECO:0000256" key="10">
    <source>
        <dbReference type="ARBA" id="ARBA00022909"/>
    </source>
</evidence>
<feature type="domain" description="Pterin-binding" evidence="14">
    <location>
        <begin position="14"/>
        <end position="260"/>
    </location>
</feature>
<dbReference type="GO" id="GO:0004156">
    <property type="term" value="F:dihydropteroate synthase activity"/>
    <property type="evidence" value="ECO:0007669"/>
    <property type="project" value="UniProtKB-EC"/>
</dbReference>
<reference evidence="15" key="1">
    <citation type="submission" date="2020-10" db="EMBL/GenBank/DDBJ databases">
        <authorList>
            <person name="Gilroy R."/>
        </authorList>
    </citation>
    <scope>NUCLEOTIDE SEQUENCE</scope>
    <source>
        <strain evidence="15">CHK190-19873</strain>
    </source>
</reference>
<evidence type="ECO:0000256" key="6">
    <source>
        <dbReference type="ARBA" id="ARBA00016919"/>
    </source>
</evidence>
<dbReference type="EC" id="2.5.1.15" evidence="5 13"/>
<dbReference type="GO" id="GO:0046654">
    <property type="term" value="P:tetrahydrofolate biosynthetic process"/>
    <property type="evidence" value="ECO:0007669"/>
    <property type="project" value="TreeGrafter"/>
</dbReference>
<evidence type="ECO:0000256" key="2">
    <source>
        <dbReference type="ARBA" id="ARBA00001946"/>
    </source>
</evidence>
<keyword evidence="9 13" id="KW-0460">Magnesium</keyword>
<evidence type="ECO:0000256" key="1">
    <source>
        <dbReference type="ARBA" id="ARBA00000012"/>
    </source>
</evidence>
<comment type="caution">
    <text evidence="15">The sequence shown here is derived from an EMBL/GenBank/DDBJ whole genome shotgun (WGS) entry which is preliminary data.</text>
</comment>
<dbReference type="GO" id="GO:0005829">
    <property type="term" value="C:cytosol"/>
    <property type="evidence" value="ECO:0007669"/>
    <property type="project" value="TreeGrafter"/>
</dbReference>
<keyword evidence="10 13" id="KW-0289">Folate biosynthesis</keyword>
<evidence type="ECO:0000313" key="16">
    <source>
        <dbReference type="Proteomes" id="UP000823935"/>
    </source>
</evidence>
<evidence type="ECO:0000256" key="8">
    <source>
        <dbReference type="ARBA" id="ARBA00022723"/>
    </source>
</evidence>